<feature type="binding site" evidence="11">
    <location>
        <begin position="76"/>
        <end position="77"/>
    </location>
    <ligand>
        <name>FAD</name>
        <dbReference type="ChEBI" id="CHEBI:57692"/>
    </ligand>
</feature>
<dbReference type="SUPFAM" id="SSF52343">
    <property type="entry name" value="Ferredoxin reductase-like, C-terminal NADP-linked domain"/>
    <property type="match status" value="1"/>
</dbReference>
<gene>
    <name evidence="13" type="primary">pyrK_1</name>
    <name evidence="13" type="ORF">N508_000267</name>
</gene>
<keyword evidence="6 11" id="KW-0274">FAD</keyword>
<dbReference type="GO" id="GO:0046872">
    <property type="term" value="F:metal ion binding"/>
    <property type="evidence" value="ECO:0007669"/>
    <property type="project" value="UniProtKB-KW"/>
</dbReference>
<feature type="binding site" evidence="12">
    <location>
        <position position="228"/>
    </location>
    <ligand>
        <name>[2Fe-2S] cluster</name>
        <dbReference type="ChEBI" id="CHEBI:190135"/>
    </ligand>
</feature>
<dbReference type="InterPro" id="IPR037117">
    <property type="entry name" value="Dihydroorotate_DH_ele_sf"/>
</dbReference>
<evidence type="ECO:0000256" key="9">
    <source>
        <dbReference type="ARBA" id="ARBA00023014"/>
    </source>
</evidence>
<dbReference type="SUPFAM" id="SSF63380">
    <property type="entry name" value="Riboflavin synthase domain-like"/>
    <property type="match status" value="1"/>
</dbReference>
<evidence type="ECO:0000256" key="8">
    <source>
        <dbReference type="ARBA" id="ARBA00023004"/>
    </source>
</evidence>
<dbReference type="Pfam" id="PF10418">
    <property type="entry name" value="DHODB_Fe-S_bind"/>
    <property type="match status" value="1"/>
</dbReference>
<dbReference type="AlphaFoldDB" id="V2QE68"/>
<name>V2QE68_9BACT</name>
<evidence type="ECO:0000256" key="5">
    <source>
        <dbReference type="ARBA" id="ARBA00022723"/>
    </source>
</evidence>
<keyword evidence="2" id="KW-0813">Transport</keyword>
<sequence>MKATVVKNTMLSDKFGYLELKCPEIAKEKNAGRFFMISPHSDNVYLTDTLLKRPFAICDITSSDTFTCLYMVTGRGTKILSEALTGNNFLVTGPVGNFFRFEKGANTALIAGGIGLAPMINAAKKIKEMGSKVTLYYGGRNKNDILMYDFLKTICDELIITTDDGTLGIKGNVTVPLKDKIKEYEKIYACGPNRMLQAVTNLCSENDVPIDVSLDEQMGCGVGACLGCMITVIEENGEKVMKRCCVEGPIFDGTKIDWDSLIR</sequence>
<keyword evidence="7" id="KW-0249">Electron transport</keyword>
<dbReference type="EMBL" id="CP097562">
    <property type="protein sequence ID" value="USF23211.1"/>
    <property type="molecule type" value="Genomic_DNA"/>
</dbReference>
<keyword evidence="4 12" id="KW-0001">2Fe-2S</keyword>
<evidence type="ECO:0000313" key="13">
    <source>
        <dbReference type="EMBL" id="USF23211.1"/>
    </source>
</evidence>
<protein>
    <submittedName>
        <fullName evidence="13">Dihydroorotate dehydrogenase B (NAD(+)), electron transfer subunit</fullName>
    </submittedName>
</protein>
<dbReference type="Proteomes" id="UP000017429">
    <property type="component" value="Chromosome"/>
</dbReference>
<keyword evidence="5 12" id="KW-0479">Metal-binding</keyword>
<reference evidence="13" key="1">
    <citation type="journal article" date="2014" name="Genome Announc.">
        <title>Draft genome sequences of the altered schaedler flora, a defined bacterial community from gnotobiotic mice.</title>
        <authorList>
            <person name="Wannemuehler M.J."/>
            <person name="Overstreet A.M."/>
            <person name="Ward D.V."/>
            <person name="Phillips G.J."/>
        </authorList>
    </citation>
    <scope>NUCLEOTIDE SEQUENCE</scope>
    <source>
        <strain evidence="13">ASF457</strain>
    </source>
</reference>
<comment type="cofactor">
    <cofactor evidence="11">
        <name>FAD</name>
        <dbReference type="ChEBI" id="CHEBI:57692"/>
    </cofactor>
    <text evidence="11">Binds 1 FAD per subunit.</text>
</comment>
<dbReference type="Pfam" id="PF00175">
    <property type="entry name" value="NAD_binding_1"/>
    <property type="match status" value="1"/>
</dbReference>
<dbReference type="InterPro" id="IPR050353">
    <property type="entry name" value="PyrK_electron_transfer"/>
</dbReference>
<keyword evidence="14" id="KW-1185">Reference proteome</keyword>
<dbReference type="PROSITE" id="PS51384">
    <property type="entry name" value="FAD_FR"/>
    <property type="match status" value="1"/>
</dbReference>
<feature type="binding site" evidence="12">
    <location>
        <position position="225"/>
    </location>
    <ligand>
        <name>[2Fe-2S] cluster</name>
        <dbReference type="ChEBI" id="CHEBI:190135"/>
    </ligand>
</feature>
<dbReference type="KEGG" id="msch:N508_000267"/>
<comment type="cofactor">
    <cofactor evidence="10">
        <name>[2Fe-2S] cluster</name>
        <dbReference type="ChEBI" id="CHEBI:190135"/>
    </cofactor>
</comment>
<dbReference type="Gene3D" id="3.40.50.80">
    <property type="entry name" value="Nucleotide-binding domain of ferredoxin-NADP reductase (FNR) module"/>
    <property type="match status" value="1"/>
</dbReference>
<feature type="binding site" evidence="12">
    <location>
        <position position="220"/>
    </location>
    <ligand>
        <name>[2Fe-2S] cluster</name>
        <dbReference type="ChEBI" id="CHEBI:190135"/>
    </ligand>
</feature>
<dbReference type="GO" id="GO:0016491">
    <property type="term" value="F:oxidoreductase activity"/>
    <property type="evidence" value="ECO:0007669"/>
    <property type="project" value="InterPro"/>
</dbReference>
<comment type="similarity">
    <text evidence="1">Belongs to the PyrK family.</text>
</comment>
<dbReference type="PIRSF" id="PIRSF006816">
    <property type="entry name" value="Cyc3_hyd_g"/>
    <property type="match status" value="1"/>
</dbReference>
<comment type="cofactor">
    <cofactor evidence="12">
        <name>[2Fe-2S] cluster</name>
        <dbReference type="ChEBI" id="CHEBI:190135"/>
    </cofactor>
    <text evidence="12">Binds 1 [2Fe-2S] cluster per subunit.</text>
</comment>
<keyword evidence="8 12" id="KW-0408">Iron</keyword>
<dbReference type="PRINTS" id="PR00409">
    <property type="entry name" value="PHDIOXRDTASE"/>
</dbReference>
<evidence type="ECO:0000256" key="10">
    <source>
        <dbReference type="ARBA" id="ARBA00034078"/>
    </source>
</evidence>
<dbReference type="InterPro" id="IPR001433">
    <property type="entry name" value="OxRdtase_FAD/NAD-bd"/>
</dbReference>
<accession>V2QE68</accession>
<dbReference type="CDD" id="cd06218">
    <property type="entry name" value="DHOD_e_trans"/>
    <property type="match status" value="1"/>
</dbReference>
<reference evidence="13" key="3">
    <citation type="submission" date="2022-06" db="EMBL/GenBank/DDBJ databases">
        <title>Resources to Facilitate Use of the Altered Schaedler Flora (ASF) Mouse Model to Study Microbiome Function.</title>
        <authorList>
            <person name="Proctor A."/>
            <person name="Parvinroo S."/>
            <person name="Richie T."/>
            <person name="Jia X."/>
            <person name="Lee S.T.M."/>
            <person name="Karp P.D."/>
            <person name="Paley S."/>
            <person name="Kostic A.D."/>
            <person name="Pierre J.F."/>
            <person name="Wannemuehler M.J."/>
            <person name="Phillips G.J."/>
        </authorList>
    </citation>
    <scope>NUCLEOTIDE SEQUENCE</scope>
    <source>
        <strain evidence="13">ASF457</strain>
    </source>
</reference>
<dbReference type="PANTHER" id="PTHR43513:SF3">
    <property type="entry name" value="DIHYDROOROTATE DEHYDROGENASE B (NAD(+)), ELECTRON TRANSFER SUBUNIT-RELATED"/>
    <property type="match status" value="1"/>
</dbReference>
<dbReference type="InterPro" id="IPR019480">
    <property type="entry name" value="Dihydroorotate_DH_Fe-S-bd"/>
</dbReference>
<dbReference type="eggNOG" id="COG0543">
    <property type="taxonomic scope" value="Bacteria"/>
</dbReference>
<evidence type="ECO:0000256" key="6">
    <source>
        <dbReference type="ARBA" id="ARBA00022827"/>
    </source>
</evidence>
<evidence type="ECO:0000256" key="3">
    <source>
        <dbReference type="ARBA" id="ARBA00022630"/>
    </source>
</evidence>
<keyword evidence="9 12" id="KW-0411">Iron-sulfur</keyword>
<dbReference type="Gene3D" id="2.40.30.10">
    <property type="entry name" value="Translation factors"/>
    <property type="match status" value="1"/>
</dbReference>
<dbReference type="RefSeq" id="WP_023276279.1">
    <property type="nucleotide sequence ID" value="NZ_CP097562.1"/>
</dbReference>
<evidence type="ECO:0000256" key="1">
    <source>
        <dbReference type="ARBA" id="ARBA00006422"/>
    </source>
</evidence>
<dbReference type="Gene3D" id="2.10.240.10">
    <property type="entry name" value="Dihydroorotate dehydrogenase, electron transfer subunit"/>
    <property type="match status" value="1"/>
</dbReference>
<dbReference type="InterPro" id="IPR017927">
    <property type="entry name" value="FAD-bd_FR_type"/>
</dbReference>
<proteinExistence type="inferred from homology"/>
<evidence type="ECO:0000256" key="11">
    <source>
        <dbReference type="PIRSR" id="PIRSR006816-1"/>
    </source>
</evidence>
<organism evidence="13 14">
    <name type="scientific">Mucispirillum schaedleri ASF457</name>
    <dbReference type="NCBI Taxonomy" id="1379858"/>
    <lineage>
        <taxon>Bacteria</taxon>
        <taxon>Pseudomonadati</taxon>
        <taxon>Deferribacterota</taxon>
        <taxon>Deferribacteres</taxon>
        <taxon>Deferribacterales</taxon>
        <taxon>Mucispirillaceae</taxon>
        <taxon>Mucispirillum</taxon>
    </lineage>
</organism>
<evidence type="ECO:0000256" key="2">
    <source>
        <dbReference type="ARBA" id="ARBA00022448"/>
    </source>
</evidence>
<dbReference type="InterPro" id="IPR039261">
    <property type="entry name" value="FNR_nucleotide-bd"/>
</dbReference>
<keyword evidence="3 11" id="KW-0285">Flavoprotein</keyword>
<dbReference type="InterPro" id="IPR017938">
    <property type="entry name" value="Riboflavin_synthase-like_b-brl"/>
</dbReference>
<evidence type="ECO:0000313" key="14">
    <source>
        <dbReference type="Proteomes" id="UP000017429"/>
    </source>
</evidence>
<dbReference type="GO" id="GO:0006221">
    <property type="term" value="P:pyrimidine nucleotide biosynthetic process"/>
    <property type="evidence" value="ECO:0007669"/>
    <property type="project" value="InterPro"/>
</dbReference>
<dbReference type="OrthoDB" id="9789468at2"/>
<dbReference type="InterPro" id="IPR012165">
    <property type="entry name" value="Cyt_c3_hydrogenase_gsu"/>
</dbReference>
<dbReference type="GO" id="GO:0050660">
    <property type="term" value="F:flavin adenine dinucleotide binding"/>
    <property type="evidence" value="ECO:0007669"/>
    <property type="project" value="InterPro"/>
</dbReference>
<feature type="binding site" evidence="12">
    <location>
        <position position="245"/>
    </location>
    <ligand>
        <name>[2Fe-2S] cluster</name>
        <dbReference type="ChEBI" id="CHEBI:190135"/>
    </ligand>
</feature>
<evidence type="ECO:0000256" key="12">
    <source>
        <dbReference type="PIRSR" id="PIRSR006816-2"/>
    </source>
</evidence>
<evidence type="ECO:0000256" key="7">
    <source>
        <dbReference type="ARBA" id="ARBA00022982"/>
    </source>
</evidence>
<dbReference type="PANTHER" id="PTHR43513">
    <property type="entry name" value="DIHYDROOROTATE DEHYDROGENASE B (NAD(+)), ELECTRON TRANSFER SUBUNIT"/>
    <property type="match status" value="1"/>
</dbReference>
<dbReference type="GO" id="GO:0051537">
    <property type="term" value="F:2 iron, 2 sulfur cluster binding"/>
    <property type="evidence" value="ECO:0007669"/>
    <property type="project" value="UniProtKB-KW"/>
</dbReference>
<reference evidence="13" key="2">
    <citation type="submission" date="2022-05" db="EMBL/GenBank/DDBJ databases">
        <authorList>
            <person name="Proctor A.L."/>
            <person name="Phillips G.J."/>
            <person name="Wannemuehler M.J."/>
        </authorList>
    </citation>
    <scope>NUCLEOTIDE SEQUENCE</scope>
    <source>
        <strain evidence="13">ASF457</strain>
    </source>
</reference>
<evidence type="ECO:0000256" key="4">
    <source>
        <dbReference type="ARBA" id="ARBA00022714"/>
    </source>
</evidence>